<feature type="domain" description="SH3" evidence="9">
    <location>
        <begin position="542"/>
        <end position="609"/>
    </location>
</feature>
<dbReference type="OrthoDB" id="27823at2759"/>
<feature type="compositionally biased region" description="Polar residues" evidence="8">
    <location>
        <begin position="419"/>
        <end position="442"/>
    </location>
</feature>
<dbReference type="AlphaFoldDB" id="A0A1G4J8K5"/>
<sequence>MQNYNYHLSFWDEQDNGVRILLDHVAAGIESCKGLATFFEERSKLERDYARRLSAVANKMRAGLESNPDFGKLDACLKTLHVTQEKLGQAHGMQALIVQRDGHAEMREFTQSLQARYKTISTKIRNLRDDKVSKRHLCEVLREKLDRAEVELRDCQLNQHNTLGKRDESQNDRQFLKWKSIVAELQSKSEVLKQEYRASSKHWLQEWSRMSLELQDLEKERIEFVKLKMQQFAKACGDAAVEEQISMDKLTQQLAASTADQDIAAFAYDHGTGRLKTNASSTQAKTRVASKHSENMRHLSSRLQKSRLSSYEARTTVDEGYAVDQERSHPKHRSSYLDPREHVDSATGTSHLAPPAKDAYTSSESSQESSNPTDFTSGVRHRTSAESMSTSISSLANSIEDSQRFAKSWNSQNRRKSKTQSQLLNSGGSATNYHSRSSSTDTTRIHKTFSPSTSSQRRKSMVWSQSAEDPLQEALETMRRTNQERLSSSDSRVDVPVKSPQHPKPMIPFSTNTNAEKQPTSKRVMDSGHVVELPLKSSQGENVLRYARALYTYLDANEQQIVNFQKGDYLLLTEQVDQDWFIGEVYASPSIDPPYRIGIVPRNYIELLT</sequence>
<keyword evidence="2 6" id="KW-0728">SH3 domain</keyword>
<dbReference type="PROSITE" id="PS50002">
    <property type="entry name" value="SH3"/>
    <property type="match status" value="1"/>
</dbReference>
<dbReference type="Pfam" id="PF00611">
    <property type="entry name" value="FCH"/>
    <property type="match status" value="1"/>
</dbReference>
<reference evidence="11 12" key="1">
    <citation type="submission" date="2016-03" db="EMBL/GenBank/DDBJ databases">
        <authorList>
            <person name="Devillers H."/>
        </authorList>
    </citation>
    <scope>NUCLEOTIDE SEQUENCE [LARGE SCALE GENOMIC DNA]</scope>
    <source>
        <strain evidence="11">CBS 11717</strain>
    </source>
</reference>
<dbReference type="STRING" id="1230905.A0A1G4J8K5"/>
<dbReference type="GO" id="GO:0005543">
    <property type="term" value="F:phospholipid binding"/>
    <property type="evidence" value="ECO:0007669"/>
    <property type="project" value="TreeGrafter"/>
</dbReference>
<dbReference type="InterPro" id="IPR001060">
    <property type="entry name" value="FCH_dom"/>
</dbReference>
<keyword evidence="12" id="KW-1185">Reference proteome</keyword>
<evidence type="ECO:0000256" key="7">
    <source>
        <dbReference type="PROSITE-ProRule" id="PRU01077"/>
    </source>
</evidence>
<dbReference type="GO" id="GO:0120104">
    <property type="term" value="C:mitotic actomyosin contractile ring, proximal layer"/>
    <property type="evidence" value="ECO:0007669"/>
    <property type="project" value="TreeGrafter"/>
</dbReference>
<evidence type="ECO:0000259" key="9">
    <source>
        <dbReference type="PROSITE" id="PS50002"/>
    </source>
</evidence>
<protein>
    <submittedName>
        <fullName evidence="11">LAMI_0D01156g1_1</fullName>
    </submittedName>
</protein>
<feature type="compositionally biased region" description="Low complexity" evidence="8">
    <location>
        <begin position="301"/>
        <end position="310"/>
    </location>
</feature>
<dbReference type="SMART" id="SM00326">
    <property type="entry name" value="SH3"/>
    <property type="match status" value="1"/>
</dbReference>
<dbReference type="SMART" id="SM00055">
    <property type="entry name" value="FCH"/>
    <property type="match status" value="1"/>
</dbReference>
<evidence type="ECO:0000313" key="11">
    <source>
        <dbReference type="EMBL" id="SCU86261.1"/>
    </source>
</evidence>
<accession>A0A1G4J8K5</accession>
<feature type="domain" description="F-BAR" evidence="10">
    <location>
        <begin position="4"/>
        <end position="262"/>
    </location>
</feature>
<dbReference type="PANTHER" id="PTHR23065:SF7">
    <property type="entry name" value="NOSTRIN, ISOFORM H"/>
    <property type="match status" value="1"/>
</dbReference>
<keyword evidence="7" id="KW-0175">Coiled coil</keyword>
<dbReference type="InterPro" id="IPR036028">
    <property type="entry name" value="SH3-like_dom_sf"/>
</dbReference>
<dbReference type="GO" id="GO:0009898">
    <property type="term" value="C:cytoplasmic side of plasma membrane"/>
    <property type="evidence" value="ECO:0007669"/>
    <property type="project" value="TreeGrafter"/>
</dbReference>
<evidence type="ECO:0000256" key="1">
    <source>
        <dbReference type="ARBA" id="ARBA00004245"/>
    </source>
</evidence>
<proteinExistence type="predicted"/>
<dbReference type="PROSITE" id="PS51741">
    <property type="entry name" value="F_BAR"/>
    <property type="match status" value="1"/>
</dbReference>
<dbReference type="Gene3D" id="1.20.1270.60">
    <property type="entry name" value="Arfaptin homology (AH) domain/BAR domain"/>
    <property type="match status" value="1"/>
</dbReference>
<dbReference type="PANTHER" id="PTHR23065">
    <property type="entry name" value="PROLINE-SERINE-THREONINE PHOSPHATASE INTERACTING PROTEIN 1"/>
    <property type="match status" value="1"/>
</dbReference>
<dbReference type="InterPro" id="IPR027267">
    <property type="entry name" value="AH/BAR_dom_sf"/>
</dbReference>
<dbReference type="InterPro" id="IPR001452">
    <property type="entry name" value="SH3_domain"/>
</dbReference>
<gene>
    <name evidence="11" type="ORF">LAMI_0D01156G</name>
</gene>
<feature type="compositionally biased region" description="Polar residues" evidence="8">
    <location>
        <begin position="276"/>
        <end position="285"/>
    </location>
</feature>
<keyword evidence="4" id="KW-0597">Phosphoprotein</keyword>
<evidence type="ECO:0000313" key="12">
    <source>
        <dbReference type="Proteomes" id="UP000191024"/>
    </source>
</evidence>
<keyword evidence="5" id="KW-0206">Cytoskeleton</keyword>
<dbReference type="EMBL" id="LT598463">
    <property type="protein sequence ID" value="SCU86261.1"/>
    <property type="molecule type" value="Genomic_DNA"/>
</dbReference>
<evidence type="ECO:0000256" key="5">
    <source>
        <dbReference type="ARBA" id="ARBA00023212"/>
    </source>
</evidence>
<comment type="subcellular location">
    <subcellularLocation>
        <location evidence="1">Cytoplasm</location>
        <location evidence="1">Cytoskeleton</location>
    </subcellularLocation>
</comment>
<feature type="compositionally biased region" description="Polar residues" evidence="8">
    <location>
        <begin position="509"/>
        <end position="518"/>
    </location>
</feature>
<evidence type="ECO:0000256" key="6">
    <source>
        <dbReference type="PROSITE-ProRule" id="PRU00192"/>
    </source>
</evidence>
<feature type="region of interest" description="Disordered" evidence="8">
    <location>
        <begin position="406"/>
        <end position="521"/>
    </location>
</feature>
<evidence type="ECO:0000259" key="10">
    <source>
        <dbReference type="PROSITE" id="PS51741"/>
    </source>
</evidence>
<dbReference type="Gene3D" id="2.30.30.40">
    <property type="entry name" value="SH3 Domains"/>
    <property type="match status" value="1"/>
</dbReference>
<organism evidence="11 12">
    <name type="scientific">Lachancea mirantina</name>
    <dbReference type="NCBI Taxonomy" id="1230905"/>
    <lineage>
        <taxon>Eukaryota</taxon>
        <taxon>Fungi</taxon>
        <taxon>Dikarya</taxon>
        <taxon>Ascomycota</taxon>
        <taxon>Saccharomycotina</taxon>
        <taxon>Saccharomycetes</taxon>
        <taxon>Saccharomycetales</taxon>
        <taxon>Saccharomycetaceae</taxon>
        <taxon>Lachancea</taxon>
    </lineage>
</organism>
<feature type="region of interest" description="Disordered" evidence="8">
    <location>
        <begin position="276"/>
        <end position="392"/>
    </location>
</feature>
<evidence type="ECO:0000256" key="3">
    <source>
        <dbReference type="ARBA" id="ARBA00022490"/>
    </source>
</evidence>
<name>A0A1G4J8K5_9SACH</name>
<dbReference type="SUPFAM" id="SSF103657">
    <property type="entry name" value="BAR/IMD domain-like"/>
    <property type="match status" value="1"/>
</dbReference>
<evidence type="ECO:0000256" key="2">
    <source>
        <dbReference type="ARBA" id="ARBA00022443"/>
    </source>
</evidence>
<dbReference type="GO" id="GO:0030036">
    <property type="term" value="P:actin cytoskeleton organization"/>
    <property type="evidence" value="ECO:0007669"/>
    <property type="project" value="UniProtKB-ARBA"/>
</dbReference>
<dbReference type="SUPFAM" id="SSF50044">
    <property type="entry name" value="SH3-domain"/>
    <property type="match status" value="1"/>
</dbReference>
<evidence type="ECO:0000256" key="8">
    <source>
        <dbReference type="SAM" id="MobiDB-lite"/>
    </source>
</evidence>
<dbReference type="Proteomes" id="UP000191024">
    <property type="component" value="Chromosome D"/>
</dbReference>
<dbReference type="InterPro" id="IPR031160">
    <property type="entry name" value="F_BAR_dom"/>
</dbReference>
<evidence type="ECO:0000256" key="4">
    <source>
        <dbReference type="ARBA" id="ARBA00022553"/>
    </source>
</evidence>
<keyword evidence="3" id="KW-0963">Cytoplasm</keyword>